<sequence length="180" mass="19780">MVCGPWGLLEAPWAQFSSGPRASMRPKIGPWYNFSPTWPKPIERFQDHQDPGLPKAAGETLVGNPSSNSSAQPLAKRFQRQLIPSTTRTFQPVLSSIPNTIPPSSPSTSHAMPALNPAVRPSPIQQPRNSPIPPPNNSNLWPVPLEEGMVCLLGVSCLSSFSKKRLLAYPNYQRRSQFGE</sequence>
<evidence type="ECO:0000313" key="3">
    <source>
        <dbReference type="Proteomes" id="UP000765509"/>
    </source>
</evidence>
<proteinExistence type="predicted"/>
<dbReference type="Proteomes" id="UP000765509">
    <property type="component" value="Unassembled WGS sequence"/>
</dbReference>
<reference evidence="2" key="1">
    <citation type="submission" date="2021-03" db="EMBL/GenBank/DDBJ databases">
        <title>Draft genome sequence of rust myrtle Austropuccinia psidii MF-1, a brazilian biotype.</title>
        <authorList>
            <person name="Quecine M.C."/>
            <person name="Pachon D.M.R."/>
            <person name="Bonatelli M.L."/>
            <person name="Correr F.H."/>
            <person name="Franceschini L.M."/>
            <person name="Leite T.F."/>
            <person name="Margarido G.R.A."/>
            <person name="Almeida C.A."/>
            <person name="Ferrarezi J.A."/>
            <person name="Labate C.A."/>
        </authorList>
    </citation>
    <scope>NUCLEOTIDE SEQUENCE</scope>
    <source>
        <strain evidence="2">MF-1</strain>
    </source>
</reference>
<keyword evidence="3" id="KW-1185">Reference proteome</keyword>
<protein>
    <submittedName>
        <fullName evidence="2">Uncharacterized protein</fullName>
    </submittedName>
</protein>
<organism evidence="2 3">
    <name type="scientific">Austropuccinia psidii MF-1</name>
    <dbReference type="NCBI Taxonomy" id="1389203"/>
    <lineage>
        <taxon>Eukaryota</taxon>
        <taxon>Fungi</taxon>
        <taxon>Dikarya</taxon>
        <taxon>Basidiomycota</taxon>
        <taxon>Pucciniomycotina</taxon>
        <taxon>Pucciniomycetes</taxon>
        <taxon>Pucciniales</taxon>
        <taxon>Sphaerophragmiaceae</taxon>
        <taxon>Austropuccinia</taxon>
    </lineage>
</organism>
<evidence type="ECO:0000313" key="2">
    <source>
        <dbReference type="EMBL" id="MBW0570444.1"/>
    </source>
</evidence>
<evidence type="ECO:0000256" key="1">
    <source>
        <dbReference type="SAM" id="MobiDB-lite"/>
    </source>
</evidence>
<gene>
    <name evidence="2" type="ORF">O181_110159</name>
</gene>
<comment type="caution">
    <text evidence="2">The sequence shown here is derived from an EMBL/GenBank/DDBJ whole genome shotgun (WGS) entry which is preliminary data.</text>
</comment>
<feature type="compositionally biased region" description="Polar residues" evidence="1">
    <location>
        <begin position="63"/>
        <end position="72"/>
    </location>
</feature>
<name>A0A9Q3JZG8_9BASI</name>
<dbReference type="AlphaFoldDB" id="A0A9Q3JZG8"/>
<accession>A0A9Q3JZG8</accession>
<feature type="region of interest" description="Disordered" evidence="1">
    <location>
        <begin position="93"/>
        <end position="136"/>
    </location>
</feature>
<feature type="region of interest" description="Disordered" evidence="1">
    <location>
        <begin position="43"/>
        <end position="74"/>
    </location>
</feature>
<dbReference type="EMBL" id="AVOT02086263">
    <property type="protein sequence ID" value="MBW0570444.1"/>
    <property type="molecule type" value="Genomic_DNA"/>
</dbReference>